<keyword evidence="5" id="KW-1185">Reference proteome</keyword>
<proteinExistence type="predicted"/>
<sequence>MRYNRTSKALVLSAALALTLTACGGGGGETPSASSGGDASKVITANSTEPQNGLLPANTNEVGGGRVMDLIFTGLVSYDATGKPVNELAESIETTDAKNYTIKIKSGQKFTNGEPVTAKSFVDAWNFGAAAKNAQLNSYFFESIKGYDKVSAEKSTLDTMEGLKVVDDTTFTVELSRPESDFPLRLGYTAFYPLPEAAFKDPKAFGENPAGNGPYKLAEDGWKHNVQVELVPNPDYSGPSKAANGGVTFKIYNNFDAAYTDLLANNLDVLDQVPPSALQNYQTDLGDRWVNQAYAGNATMTIPSYLPEFKGEAGQLRRQAISMAIDRQQIIDNIFFGAKQVAKDFTSPVLDGYSDSLPGNEVLVFNADKAKELWAQADKIDPWPADKVFTITSNIDGAGNKEYITAMANQISNTLGIKAELDPIPTFKEMRTLVGEKKLTGASRAGWQADYPSLYNFLGPLYGTGAGSNDGDYSNPAFDQKLADGLAATSVEEGNKIFNEAQEILLKDLPVVPLWYQAVQGGWSENVTNVEFAWNHVPIYHAITGK</sequence>
<dbReference type="InterPro" id="IPR030678">
    <property type="entry name" value="Peptide/Ni-bd"/>
</dbReference>
<feature type="signal peptide" evidence="2">
    <location>
        <begin position="1"/>
        <end position="24"/>
    </location>
</feature>
<reference evidence="4 5" key="1">
    <citation type="submission" date="2021-03" db="EMBL/GenBank/DDBJ databases">
        <title>Sequencing the genomes of 1000 actinobacteria strains.</title>
        <authorList>
            <person name="Klenk H.-P."/>
        </authorList>
    </citation>
    <scope>NUCLEOTIDE SEQUENCE [LARGE SCALE GENOMIC DNA]</scope>
    <source>
        <strain evidence="4 5">DSM 15454</strain>
    </source>
</reference>
<keyword evidence="2" id="KW-0732">Signal</keyword>
<dbReference type="PANTHER" id="PTHR30290:SF83">
    <property type="entry name" value="ABC TRANSPORTER SUBSTRATE-BINDING PROTEIN"/>
    <property type="match status" value="1"/>
</dbReference>
<feature type="chain" id="PRO_5046267728" evidence="2">
    <location>
        <begin position="25"/>
        <end position="546"/>
    </location>
</feature>
<protein>
    <submittedName>
        <fullName evidence="4">Oligopeptide transport system substrate-binding protein</fullName>
    </submittedName>
</protein>
<comment type="caution">
    <text evidence="4">The sequence shown here is derived from an EMBL/GenBank/DDBJ whole genome shotgun (WGS) entry which is preliminary data.</text>
</comment>
<dbReference type="Gene3D" id="3.40.190.10">
    <property type="entry name" value="Periplasmic binding protein-like II"/>
    <property type="match status" value="1"/>
</dbReference>
<evidence type="ECO:0000256" key="2">
    <source>
        <dbReference type="SAM" id="SignalP"/>
    </source>
</evidence>
<feature type="domain" description="Solute-binding protein family 5" evidence="3">
    <location>
        <begin position="83"/>
        <end position="468"/>
    </location>
</feature>
<dbReference type="PANTHER" id="PTHR30290">
    <property type="entry name" value="PERIPLASMIC BINDING COMPONENT OF ABC TRANSPORTER"/>
    <property type="match status" value="1"/>
</dbReference>
<dbReference type="Proteomes" id="UP000766570">
    <property type="component" value="Unassembled WGS sequence"/>
</dbReference>
<dbReference type="EMBL" id="JAGIOE010000001">
    <property type="protein sequence ID" value="MBP2375723.1"/>
    <property type="molecule type" value="Genomic_DNA"/>
</dbReference>
<feature type="region of interest" description="Disordered" evidence="1">
    <location>
        <begin position="27"/>
        <end position="59"/>
    </location>
</feature>
<dbReference type="Gene3D" id="3.10.105.10">
    <property type="entry name" value="Dipeptide-binding Protein, Domain 3"/>
    <property type="match status" value="1"/>
</dbReference>
<dbReference type="InterPro" id="IPR039424">
    <property type="entry name" value="SBP_5"/>
</dbReference>
<name>A0ABS4WHW7_9MICC</name>
<gene>
    <name evidence="4" type="ORF">JOF46_003635</name>
</gene>
<accession>A0ABS4WHW7</accession>
<dbReference type="RefSeq" id="WP_209909768.1">
    <property type="nucleotide sequence ID" value="NZ_BAAAMI010000016.1"/>
</dbReference>
<dbReference type="SUPFAM" id="SSF53850">
    <property type="entry name" value="Periplasmic binding protein-like II"/>
    <property type="match status" value="1"/>
</dbReference>
<dbReference type="PROSITE" id="PS51257">
    <property type="entry name" value="PROKAR_LIPOPROTEIN"/>
    <property type="match status" value="1"/>
</dbReference>
<evidence type="ECO:0000259" key="3">
    <source>
        <dbReference type="Pfam" id="PF00496"/>
    </source>
</evidence>
<dbReference type="Gene3D" id="3.90.76.10">
    <property type="entry name" value="Dipeptide-binding Protein, Domain 1"/>
    <property type="match status" value="1"/>
</dbReference>
<feature type="compositionally biased region" description="Polar residues" evidence="1">
    <location>
        <begin position="43"/>
        <end position="59"/>
    </location>
</feature>
<dbReference type="CDD" id="cd00995">
    <property type="entry name" value="PBP2_NikA_DppA_OppA_like"/>
    <property type="match status" value="1"/>
</dbReference>
<dbReference type="PIRSF" id="PIRSF002741">
    <property type="entry name" value="MppA"/>
    <property type="match status" value="1"/>
</dbReference>
<dbReference type="Pfam" id="PF00496">
    <property type="entry name" value="SBP_bac_5"/>
    <property type="match status" value="1"/>
</dbReference>
<evidence type="ECO:0000256" key="1">
    <source>
        <dbReference type="SAM" id="MobiDB-lite"/>
    </source>
</evidence>
<organism evidence="4 5">
    <name type="scientific">Paeniglutamicibacter psychrophenolicus</name>
    <dbReference type="NCBI Taxonomy" id="257454"/>
    <lineage>
        <taxon>Bacteria</taxon>
        <taxon>Bacillati</taxon>
        <taxon>Actinomycetota</taxon>
        <taxon>Actinomycetes</taxon>
        <taxon>Micrococcales</taxon>
        <taxon>Micrococcaceae</taxon>
        <taxon>Paeniglutamicibacter</taxon>
    </lineage>
</organism>
<dbReference type="InterPro" id="IPR000914">
    <property type="entry name" value="SBP_5_dom"/>
</dbReference>
<evidence type="ECO:0000313" key="4">
    <source>
        <dbReference type="EMBL" id="MBP2375723.1"/>
    </source>
</evidence>
<evidence type="ECO:0000313" key="5">
    <source>
        <dbReference type="Proteomes" id="UP000766570"/>
    </source>
</evidence>